<evidence type="ECO:0000313" key="8">
    <source>
        <dbReference type="EMBL" id="KPN30474.1"/>
    </source>
</evidence>
<feature type="compositionally biased region" description="Basic and acidic residues" evidence="6">
    <location>
        <begin position="150"/>
        <end position="160"/>
    </location>
</feature>
<evidence type="ECO:0000256" key="5">
    <source>
        <dbReference type="ARBA" id="ARBA00022840"/>
    </source>
</evidence>
<evidence type="ECO:0000259" key="7">
    <source>
        <dbReference type="Pfam" id="PF00294"/>
    </source>
</evidence>
<keyword evidence="3" id="KW-0547">Nucleotide-binding</keyword>
<keyword evidence="5" id="KW-0067">ATP-binding</keyword>
<dbReference type="STRING" id="699431.SY89_01209"/>
<proteinExistence type="inferred from homology"/>
<reference evidence="9" key="1">
    <citation type="submission" date="2013-11" db="EMBL/GenBank/DDBJ databases">
        <authorList>
            <person name="Hoang H.T."/>
            <person name="Killian M.L."/>
            <person name="Madson D.M."/>
            <person name="Arruda P.H.E."/>
            <person name="Sun D."/>
            <person name="Schwartz K.J."/>
            <person name="Yoon K."/>
        </authorList>
    </citation>
    <scope>NUCLEOTIDE SEQUENCE [LARGE SCALE GENOMIC DNA]</scope>
    <source>
        <strain evidence="9">CDK2</strain>
    </source>
</reference>
<sequence length="210" mass="21646">MQNADRFHVTGATVARTEQTAAATESLLAAAGDGDTTTAFDLHYRSRDWSPAAAREACESLLPAVDVLFVSSTAARDVLGEEGDSIETAHALRTDHGLETVVLLRSDGGALAVHDDEVHETEAVRGESVDDAGARDAFVGAFHAKRIADTAEARGAHSDGDGTPGSEGMSPPAVGDALEWGAAAAALARTLDGDSVSVSRGAVERIVAQR</sequence>
<dbReference type="EMBL" id="LGUC01000001">
    <property type="protein sequence ID" value="KPN30474.1"/>
    <property type="molecule type" value="Genomic_DNA"/>
</dbReference>
<comment type="similarity">
    <text evidence="1">Belongs to the carbohydrate kinase PfkB family.</text>
</comment>
<evidence type="ECO:0000256" key="4">
    <source>
        <dbReference type="ARBA" id="ARBA00022777"/>
    </source>
</evidence>
<dbReference type="Proteomes" id="UP000050535">
    <property type="component" value="Unassembled WGS sequence"/>
</dbReference>
<feature type="domain" description="Carbohydrate kinase PfkB" evidence="7">
    <location>
        <begin position="2"/>
        <end position="157"/>
    </location>
</feature>
<gene>
    <name evidence="8" type="ORF">SY89_01209</name>
</gene>
<dbReference type="InterPro" id="IPR011611">
    <property type="entry name" value="PfkB_dom"/>
</dbReference>
<dbReference type="GO" id="GO:0005524">
    <property type="term" value="F:ATP binding"/>
    <property type="evidence" value="ECO:0007669"/>
    <property type="project" value="UniProtKB-KW"/>
</dbReference>
<protein>
    <submittedName>
        <fullName evidence="8">Aminoimidazole riboside kinase</fullName>
    </submittedName>
</protein>
<dbReference type="Pfam" id="PF00294">
    <property type="entry name" value="PfkB"/>
    <property type="match status" value="1"/>
</dbReference>
<dbReference type="InterPro" id="IPR029056">
    <property type="entry name" value="Ribokinase-like"/>
</dbReference>
<dbReference type="RefSeq" id="WP_054583441.1">
    <property type="nucleotide sequence ID" value="NZ_LGUC01000001.1"/>
</dbReference>
<dbReference type="OrthoDB" id="313312at2157"/>
<feature type="region of interest" description="Disordered" evidence="6">
    <location>
        <begin position="150"/>
        <end position="175"/>
    </location>
</feature>
<dbReference type="PANTHER" id="PTHR43085">
    <property type="entry name" value="HEXOKINASE FAMILY MEMBER"/>
    <property type="match status" value="1"/>
</dbReference>
<keyword evidence="2" id="KW-0808">Transferase</keyword>
<comment type="caution">
    <text evidence="8">The sequence shown here is derived from an EMBL/GenBank/DDBJ whole genome shotgun (WGS) entry which is preliminary data.</text>
</comment>
<evidence type="ECO:0000256" key="3">
    <source>
        <dbReference type="ARBA" id="ARBA00022741"/>
    </source>
</evidence>
<name>A0A0P7GP31_9EURY</name>
<keyword evidence="4 8" id="KW-0418">Kinase</keyword>
<dbReference type="InterPro" id="IPR050306">
    <property type="entry name" value="PfkB_Carbo_kinase"/>
</dbReference>
<dbReference type="SUPFAM" id="SSF53613">
    <property type="entry name" value="Ribokinase-like"/>
    <property type="match status" value="1"/>
</dbReference>
<dbReference type="Gene3D" id="3.40.1190.20">
    <property type="match status" value="1"/>
</dbReference>
<dbReference type="AlphaFoldDB" id="A0A0P7GP31"/>
<evidence type="ECO:0000256" key="1">
    <source>
        <dbReference type="ARBA" id="ARBA00010688"/>
    </source>
</evidence>
<keyword evidence="9" id="KW-1185">Reference proteome</keyword>
<accession>A0A0P7GP31</accession>
<evidence type="ECO:0000256" key="2">
    <source>
        <dbReference type="ARBA" id="ARBA00022679"/>
    </source>
</evidence>
<organism evidence="8 9">
    <name type="scientific">Halolamina pelagica</name>
    <dbReference type="NCBI Taxonomy" id="699431"/>
    <lineage>
        <taxon>Archaea</taxon>
        <taxon>Methanobacteriati</taxon>
        <taxon>Methanobacteriota</taxon>
        <taxon>Stenosarchaea group</taxon>
        <taxon>Halobacteria</taxon>
        <taxon>Halobacteriales</taxon>
        <taxon>Haloferacaceae</taxon>
    </lineage>
</organism>
<evidence type="ECO:0000256" key="6">
    <source>
        <dbReference type="SAM" id="MobiDB-lite"/>
    </source>
</evidence>
<dbReference type="GO" id="GO:0016301">
    <property type="term" value="F:kinase activity"/>
    <property type="evidence" value="ECO:0007669"/>
    <property type="project" value="UniProtKB-KW"/>
</dbReference>
<evidence type="ECO:0000313" key="9">
    <source>
        <dbReference type="Proteomes" id="UP000050535"/>
    </source>
</evidence>
<dbReference type="PANTHER" id="PTHR43085:SF1">
    <property type="entry name" value="PSEUDOURIDINE KINASE-RELATED"/>
    <property type="match status" value="1"/>
</dbReference>